<sequence>MATIRRDIAPGKDKKVVSITPQTGTTTTKLRGTPNYPSKTNSIAKPTPSSTAPQKHAPNYLRPTRTSNINVPKQLGKKPASTVSVQKPTVGRIRSSDKTTLSTTQKTRVSTNVSHGSFSVSGKTSVSQKLVPSKNVKAPVKDVGKRSSLYGRSVSTVKKSSIKKKETENSTALAAKERQISNVHHEKVENSNTSVEPQPQPQHEDQESCIPEAEEQIVQAVNNSEKGTDDLVLENQESSNIGQIESESDDKDASKTVIAGDNTVSEHQDAPIGMKTDETVDKLHNERTSIKQEELHEHNMNEVIRGNIDESVADNPNKDDKEDVEEKEVIEVQETTLDKKEHNEVLEVQEIATDNKEEAINGNEVNESKEPELREVVEEKKKEAENVPPRGKKESTVSNDVIEETASKLREQRKNKVRALAGAFETVISLQETK</sequence>
<feature type="region of interest" description="Disordered" evidence="1">
    <location>
        <begin position="355"/>
        <end position="399"/>
    </location>
</feature>
<evidence type="ECO:0000313" key="4">
    <source>
        <dbReference type="Proteomes" id="UP000231279"/>
    </source>
</evidence>
<dbReference type="SMART" id="SM01054">
    <property type="entry name" value="CaM_binding"/>
    <property type="match status" value="1"/>
</dbReference>
<evidence type="ECO:0000259" key="2">
    <source>
        <dbReference type="SMART" id="SM01054"/>
    </source>
</evidence>
<evidence type="ECO:0000313" key="3">
    <source>
        <dbReference type="EMBL" id="PIN05029.1"/>
    </source>
</evidence>
<feature type="domain" description="Calmodulin-binding" evidence="2">
    <location>
        <begin position="325"/>
        <end position="429"/>
    </location>
</feature>
<dbReference type="Proteomes" id="UP000231279">
    <property type="component" value="Unassembled WGS sequence"/>
</dbReference>
<feature type="region of interest" description="Disordered" evidence="1">
    <location>
        <begin position="1"/>
        <end position="121"/>
    </location>
</feature>
<dbReference type="Pfam" id="PF07839">
    <property type="entry name" value="CaM_binding"/>
    <property type="match status" value="1"/>
</dbReference>
<protein>
    <recommendedName>
        <fullName evidence="2">Calmodulin-binding domain-containing protein</fullName>
    </recommendedName>
</protein>
<dbReference type="PANTHER" id="PTHR33349:SF20">
    <property type="entry name" value="CHROMO DOMAIN CEC-LIKE PROTEIN"/>
    <property type="match status" value="1"/>
</dbReference>
<dbReference type="GO" id="GO:0005516">
    <property type="term" value="F:calmodulin binding"/>
    <property type="evidence" value="ECO:0007669"/>
    <property type="project" value="InterPro"/>
</dbReference>
<dbReference type="EMBL" id="NKXS01004929">
    <property type="protein sequence ID" value="PIN05029.1"/>
    <property type="molecule type" value="Genomic_DNA"/>
</dbReference>
<feature type="compositionally biased region" description="Basic and acidic residues" evidence="1">
    <location>
        <begin position="1"/>
        <end position="16"/>
    </location>
</feature>
<dbReference type="AlphaFoldDB" id="A0A2G9GIB2"/>
<keyword evidence="4" id="KW-1185">Reference proteome</keyword>
<reference evidence="4" key="1">
    <citation type="journal article" date="2018" name="Gigascience">
        <title>Genome assembly of the Pink Ipe (Handroanthus impetiginosus, Bignoniaceae), a highly valued, ecologically keystone Neotropical timber forest tree.</title>
        <authorList>
            <person name="Silva-Junior O.B."/>
            <person name="Grattapaglia D."/>
            <person name="Novaes E."/>
            <person name="Collevatti R.G."/>
        </authorList>
    </citation>
    <scope>NUCLEOTIDE SEQUENCE [LARGE SCALE GENOMIC DNA]</scope>
    <source>
        <strain evidence="4">cv. UFG-1</strain>
    </source>
</reference>
<dbReference type="InterPro" id="IPR012417">
    <property type="entry name" value="CaM-bd_dom_pln"/>
</dbReference>
<dbReference type="OrthoDB" id="1939646at2759"/>
<proteinExistence type="predicted"/>
<feature type="region of interest" description="Disordered" evidence="1">
    <location>
        <begin position="153"/>
        <end position="208"/>
    </location>
</feature>
<comment type="caution">
    <text evidence="3">The sequence shown here is derived from an EMBL/GenBank/DDBJ whole genome shotgun (WGS) entry which is preliminary data.</text>
</comment>
<evidence type="ECO:0000256" key="1">
    <source>
        <dbReference type="SAM" id="MobiDB-lite"/>
    </source>
</evidence>
<feature type="compositionally biased region" description="Basic and acidic residues" evidence="1">
    <location>
        <begin position="366"/>
        <end position="395"/>
    </location>
</feature>
<feature type="compositionally biased region" description="Polar residues" evidence="1">
    <location>
        <begin position="35"/>
        <end position="53"/>
    </location>
</feature>
<gene>
    <name evidence="3" type="ORF">CDL12_22431</name>
</gene>
<feature type="compositionally biased region" description="Low complexity" evidence="1">
    <location>
        <begin position="20"/>
        <end position="34"/>
    </location>
</feature>
<accession>A0A2G9GIB2</accession>
<name>A0A2G9GIB2_9LAMI</name>
<feature type="compositionally biased region" description="Polar residues" evidence="1">
    <location>
        <begin position="98"/>
        <end position="121"/>
    </location>
</feature>
<dbReference type="PANTHER" id="PTHR33349">
    <property type="entry name" value="EMB|CAB62594.1"/>
    <property type="match status" value="1"/>
</dbReference>
<feature type="compositionally biased region" description="Basic and acidic residues" evidence="1">
    <location>
        <begin position="175"/>
        <end position="189"/>
    </location>
</feature>
<organism evidence="3 4">
    <name type="scientific">Handroanthus impetiginosus</name>
    <dbReference type="NCBI Taxonomy" id="429701"/>
    <lineage>
        <taxon>Eukaryota</taxon>
        <taxon>Viridiplantae</taxon>
        <taxon>Streptophyta</taxon>
        <taxon>Embryophyta</taxon>
        <taxon>Tracheophyta</taxon>
        <taxon>Spermatophyta</taxon>
        <taxon>Magnoliopsida</taxon>
        <taxon>eudicotyledons</taxon>
        <taxon>Gunneridae</taxon>
        <taxon>Pentapetalae</taxon>
        <taxon>asterids</taxon>
        <taxon>lamiids</taxon>
        <taxon>Lamiales</taxon>
        <taxon>Bignoniaceae</taxon>
        <taxon>Crescentiina</taxon>
        <taxon>Tabebuia alliance</taxon>
        <taxon>Handroanthus</taxon>
    </lineage>
</organism>